<dbReference type="EMBL" id="WBUI01000017">
    <property type="protein sequence ID" value="KAB2930893.1"/>
    <property type="molecule type" value="Genomic_DNA"/>
</dbReference>
<evidence type="ECO:0000256" key="1">
    <source>
        <dbReference type="SAM" id="SignalP"/>
    </source>
</evidence>
<dbReference type="InterPro" id="IPR007497">
    <property type="entry name" value="SIMPL/DUF541"/>
</dbReference>
<dbReference type="GO" id="GO:0006974">
    <property type="term" value="P:DNA damage response"/>
    <property type="evidence" value="ECO:0007669"/>
    <property type="project" value="TreeGrafter"/>
</dbReference>
<dbReference type="Gene3D" id="3.30.70.2970">
    <property type="entry name" value="Protein of unknown function (DUF541), domain 2"/>
    <property type="match status" value="1"/>
</dbReference>
<dbReference type="PANTHER" id="PTHR34387:SF1">
    <property type="entry name" value="PERIPLASMIC IMMUNOGENIC PROTEIN"/>
    <property type="match status" value="1"/>
</dbReference>
<feature type="signal peptide" evidence="1">
    <location>
        <begin position="1"/>
        <end position="24"/>
    </location>
</feature>
<reference evidence="2 3" key="1">
    <citation type="submission" date="2019-10" db="EMBL/GenBank/DDBJ databases">
        <title>Extracellular Electron Transfer in a Candidatus Methanoperedens spp. Enrichment Culture.</title>
        <authorList>
            <person name="Berger S."/>
            <person name="Rangel Shaw D."/>
            <person name="Berben T."/>
            <person name="In 'T Zandt M."/>
            <person name="Frank J."/>
            <person name="Reimann J."/>
            <person name="Jetten M.S.M."/>
            <person name="Welte C.U."/>
        </authorList>
    </citation>
    <scope>NUCLEOTIDE SEQUENCE [LARGE SCALE GENOMIC DNA]</scope>
    <source>
        <strain evidence="2">SB12</strain>
    </source>
</reference>
<gene>
    <name evidence="2" type="ORF">F9K24_15630</name>
</gene>
<feature type="chain" id="PRO_5032760679" evidence="1">
    <location>
        <begin position="25"/>
        <end position="231"/>
    </location>
</feature>
<dbReference type="PANTHER" id="PTHR34387">
    <property type="entry name" value="SLR1258 PROTEIN"/>
    <property type="match status" value="1"/>
</dbReference>
<protein>
    <submittedName>
        <fullName evidence="2">DUF541 domain-containing protein</fullName>
    </submittedName>
</protein>
<keyword evidence="1" id="KW-0732">Signal</keyword>
<evidence type="ECO:0000313" key="3">
    <source>
        <dbReference type="Proteomes" id="UP000460298"/>
    </source>
</evidence>
<dbReference type="AlphaFoldDB" id="A0A833GZC1"/>
<dbReference type="InterPro" id="IPR052022">
    <property type="entry name" value="26kDa_periplasmic_antigen"/>
</dbReference>
<dbReference type="Gene3D" id="3.30.110.170">
    <property type="entry name" value="Protein of unknown function (DUF541), domain 1"/>
    <property type="match status" value="1"/>
</dbReference>
<sequence length="231" mass="25213">MSMPYKKLLCIAFAAVFLSSPLLAQNVEPSRVLHVTGRGEISLPTVYTEIRLGVDRHAKTAGEAHREAAKESDRLVRFLKSKKVMDLQTTGISLQPIFDSSKLSSASEAGIREYRAVNTVVFRVKTEDAGTVIDGAVKEGASRIDRLTFLPEPAELEKARKEALRRAVSDAKAQAETVLSVLNLSIKEIVQIHVDESGSGPILQTEMRMVQTPVVGGNATVTARVVLDVRY</sequence>
<organism evidence="2 3">
    <name type="scientific">Leptonema illini</name>
    <dbReference type="NCBI Taxonomy" id="183"/>
    <lineage>
        <taxon>Bacteria</taxon>
        <taxon>Pseudomonadati</taxon>
        <taxon>Spirochaetota</taxon>
        <taxon>Spirochaetia</taxon>
        <taxon>Leptospirales</taxon>
        <taxon>Leptospiraceae</taxon>
        <taxon>Leptonema</taxon>
    </lineage>
</organism>
<proteinExistence type="predicted"/>
<accession>A0A833GZC1</accession>
<dbReference type="Proteomes" id="UP000460298">
    <property type="component" value="Unassembled WGS sequence"/>
</dbReference>
<dbReference type="Pfam" id="PF04402">
    <property type="entry name" value="SIMPL"/>
    <property type="match status" value="1"/>
</dbReference>
<comment type="caution">
    <text evidence="2">The sequence shown here is derived from an EMBL/GenBank/DDBJ whole genome shotgun (WGS) entry which is preliminary data.</text>
</comment>
<name>A0A833GZC1_9LEPT</name>
<evidence type="ECO:0000313" key="2">
    <source>
        <dbReference type="EMBL" id="KAB2930893.1"/>
    </source>
</evidence>